<organism evidence="13 14">
    <name type="scientific">Candidatus Agrococcus pullicola</name>
    <dbReference type="NCBI Taxonomy" id="2838429"/>
    <lineage>
        <taxon>Bacteria</taxon>
        <taxon>Bacillati</taxon>
        <taxon>Actinomycetota</taxon>
        <taxon>Actinomycetes</taxon>
        <taxon>Micrococcales</taxon>
        <taxon>Microbacteriaceae</taxon>
        <taxon>Agrococcus</taxon>
    </lineage>
</organism>
<dbReference type="InterPro" id="IPR020476">
    <property type="entry name" value="Nudix_hydrolase"/>
</dbReference>
<evidence type="ECO:0000256" key="9">
    <source>
        <dbReference type="ARBA" id="ARBA00023204"/>
    </source>
</evidence>
<accession>A0A9D1YX14</accession>
<dbReference type="AlphaFoldDB" id="A0A9D1YX14"/>
<evidence type="ECO:0000313" key="14">
    <source>
        <dbReference type="Proteomes" id="UP000824005"/>
    </source>
</evidence>
<keyword evidence="9" id="KW-0234">DNA repair</keyword>
<evidence type="ECO:0000256" key="2">
    <source>
        <dbReference type="ARBA" id="ARBA00005582"/>
    </source>
</evidence>
<evidence type="ECO:0000256" key="5">
    <source>
        <dbReference type="ARBA" id="ARBA00022723"/>
    </source>
</evidence>
<protein>
    <recommendedName>
        <fullName evidence="11">8-oxo-dGTP diphosphatase</fullName>
        <ecNumber evidence="11">3.6.1.55</ecNumber>
    </recommendedName>
</protein>
<dbReference type="GO" id="GO:0044715">
    <property type="term" value="F:8-oxo-dGDP phosphatase activity"/>
    <property type="evidence" value="ECO:0007669"/>
    <property type="project" value="TreeGrafter"/>
</dbReference>
<dbReference type="InterPro" id="IPR047127">
    <property type="entry name" value="MutT-like"/>
</dbReference>
<comment type="caution">
    <text evidence="13">The sequence shown here is derived from an EMBL/GenBank/DDBJ whole genome shotgun (WGS) entry which is preliminary data.</text>
</comment>
<evidence type="ECO:0000256" key="11">
    <source>
        <dbReference type="ARBA" id="ARBA00038905"/>
    </source>
</evidence>
<dbReference type="GO" id="GO:0035539">
    <property type="term" value="F:8-oxo-7,8-dihydrodeoxyguanosine triphosphate pyrophosphatase activity"/>
    <property type="evidence" value="ECO:0007669"/>
    <property type="project" value="UniProtKB-EC"/>
</dbReference>
<keyword evidence="7" id="KW-0378">Hydrolase</keyword>
<dbReference type="GO" id="GO:0008413">
    <property type="term" value="F:8-oxo-7,8-dihydroguanosine triphosphate pyrophosphatase activity"/>
    <property type="evidence" value="ECO:0007669"/>
    <property type="project" value="TreeGrafter"/>
</dbReference>
<evidence type="ECO:0000256" key="10">
    <source>
        <dbReference type="ARBA" id="ARBA00035861"/>
    </source>
</evidence>
<dbReference type="GO" id="GO:0046872">
    <property type="term" value="F:metal ion binding"/>
    <property type="evidence" value="ECO:0007669"/>
    <property type="project" value="UniProtKB-KW"/>
</dbReference>
<evidence type="ECO:0000259" key="12">
    <source>
        <dbReference type="PROSITE" id="PS51462"/>
    </source>
</evidence>
<gene>
    <name evidence="13" type="ORF">H9830_11280</name>
</gene>
<dbReference type="Gene3D" id="3.90.79.10">
    <property type="entry name" value="Nucleoside Triphosphate Pyrophosphohydrolase"/>
    <property type="match status" value="1"/>
</dbReference>
<evidence type="ECO:0000313" key="13">
    <source>
        <dbReference type="EMBL" id="HIY66846.1"/>
    </source>
</evidence>
<evidence type="ECO:0000256" key="6">
    <source>
        <dbReference type="ARBA" id="ARBA00022763"/>
    </source>
</evidence>
<keyword evidence="3" id="KW-0515">Mutator protein</keyword>
<dbReference type="GO" id="GO:0044716">
    <property type="term" value="F:8-oxo-GDP phosphatase activity"/>
    <property type="evidence" value="ECO:0007669"/>
    <property type="project" value="TreeGrafter"/>
</dbReference>
<evidence type="ECO:0000256" key="8">
    <source>
        <dbReference type="ARBA" id="ARBA00022842"/>
    </source>
</evidence>
<dbReference type="PROSITE" id="PS51462">
    <property type="entry name" value="NUDIX"/>
    <property type="match status" value="1"/>
</dbReference>
<dbReference type="PRINTS" id="PR00502">
    <property type="entry name" value="NUDIXFAMILY"/>
</dbReference>
<dbReference type="EMBL" id="DXDC01000341">
    <property type="protein sequence ID" value="HIY66846.1"/>
    <property type="molecule type" value="Genomic_DNA"/>
</dbReference>
<dbReference type="Pfam" id="PF00293">
    <property type="entry name" value="NUDIX"/>
    <property type="match status" value="1"/>
</dbReference>
<keyword evidence="4" id="KW-0235">DNA replication</keyword>
<comment type="catalytic activity">
    <reaction evidence="10">
        <text>8-oxo-dGTP + H2O = 8-oxo-dGMP + diphosphate + H(+)</text>
        <dbReference type="Rhea" id="RHEA:31575"/>
        <dbReference type="ChEBI" id="CHEBI:15377"/>
        <dbReference type="ChEBI" id="CHEBI:15378"/>
        <dbReference type="ChEBI" id="CHEBI:33019"/>
        <dbReference type="ChEBI" id="CHEBI:63224"/>
        <dbReference type="ChEBI" id="CHEBI:77896"/>
        <dbReference type="EC" id="3.6.1.55"/>
    </reaction>
</comment>
<dbReference type="PANTHER" id="PTHR47707:SF1">
    <property type="entry name" value="NUDIX HYDROLASE FAMILY PROTEIN"/>
    <property type="match status" value="1"/>
</dbReference>
<keyword evidence="8" id="KW-0460">Magnesium</keyword>
<dbReference type="PANTHER" id="PTHR47707">
    <property type="entry name" value="8-OXO-DGTP DIPHOSPHATASE"/>
    <property type="match status" value="1"/>
</dbReference>
<dbReference type="InterPro" id="IPR000086">
    <property type="entry name" value="NUDIX_hydrolase_dom"/>
</dbReference>
<evidence type="ECO:0000256" key="3">
    <source>
        <dbReference type="ARBA" id="ARBA00022457"/>
    </source>
</evidence>
<dbReference type="SUPFAM" id="SSF55811">
    <property type="entry name" value="Nudix"/>
    <property type="match status" value="1"/>
</dbReference>
<dbReference type="GO" id="GO:0006281">
    <property type="term" value="P:DNA repair"/>
    <property type="evidence" value="ECO:0007669"/>
    <property type="project" value="UniProtKB-KW"/>
</dbReference>
<reference evidence="13" key="2">
    <citation type="submission" date="2021-04" db="EMBL/GenBank/DDBJ databases">
        <authorList>
            <person name="Gilroy R."/>
        </authorList>
    </citation>
    <scope>NUCLEOTIDE SEQUENCE</scope>
    <source>
        <strain evidence="13">ChiGjej1B1-98</strain>
    </source>
</reference>
<evidence type="ECO:0000256" key="4">
    <source>
        <dbReference type="ARBA" id="ARBA00022705"/>
    </source>
</evidence>
<dbReference type="InterPro" id="IPR015797">
    <property type="entry name" value="NUDIX_hydrolase-like_dom_sf"/>
</dbReference>
<dbReference type="CDD" id="cd03425">
    <property type="entry name" value="NUDIX_MutT_NudA_like"/>
    <property type="match status" value="1"/>
</dbReference>
<comment type="similarity">
    <text evidence="2">Belongs to the Nudix hydrolase family.</text>
</comment>
<evidence type="ECO:0000256" key="1">
    <source>
        <dbReference type="ARBA" id="ARBA00001946"/>
    </source>
</evidence>
<sequence>MSQHISVTGAVFIRDNKILAAQRGAEKSLGGYWEFPGGKIEPGETAKESLEREIREELQCTAIVGDFLTTTDYEYPFGTISLSTFLCELGDEEPELTEHQDIRWVAPEDLKSLEWAPADIPAVELLVERFS</sequence>
<proteinExistence type="inferred from homology"/>
<dbReference type="Proteomes" id="UP000824005">
    <property type="component" value="Unassembled WGS sequence"/>
</dbReference>
<reference evidence="13" key="1">
    <citation type="journal article" date="2021" name="PeerJ">
        <title>Extensive microbial diversity within the chicken gut microbiome revealed by metagenomics and culture.</title>
        <authorList>
            <person name="Gilroy R."/>
            <person name="Ravi A."/>
            <person name="Getino M."/>
            <person name="Pursley I."/>
            <person name="Horton D.L."/>
            <person name="Alikhan N.F."/>
            <person name="Baker D."/>
            <person name="Gharbi K."/>
            <person name="Hall N."/>
            <person name="Watson M."/>
            <person name="Adriaenssens E.M."/>
            <person name="Foster-Nyarko E."/>
            <person name="Jarju S."/>
            <person name="Secka A."/>
            <person name="Antonio M."/>
            <person name="Oren A."/>
            <person name="Chaudhuri R.R."/>
            <person name="La Ragione R."/>
            <person name="Hildebrand F."/>
            <person name="Pallen M.J."/>
        </authorList>
    </citation>
    <scope>NUCLEOTIDE SEQUENCE</scope>
    <source>
        <strain evidence="13">ChiGjej1B1-98</strain>
    </source>
</reference>
<keyword evidence="6" id="KW-0227">DNA damage</keyword>
<evidence type="ECO:0000256" key="7">
    <source>
        <dbReference type="ARBA" id="ARBA00022801"/>
    </source>
</evidence>
<dbReference type="GO" id="GO:0006260">
    <property type="term" value="P:DNA replication"/>
    <property type="evidence" value="ECO:0007669"/>
    <property type="project" value="UniProtKB-KW"/>
</dbReference>
<keyword evidence="5" id="KW-0479">Metal-binding</keyword>
<comment type="cofactor">
    <cofactor evidence="1">
        <name>Mg(2+)</name>
        <dbReference type="ChEBI" id="CHEBI:18420"/>
    </cofactor>
</comment>
<name>A0A9D1YX14_9MICO</name>
<dbReference type="EC" id="3.6.1.55" evidence="11"/>
<feature type="domain" description="Nudix hydrolase" evidence="12">
    <location>
        <begin position="2"/>
        <end position="127"/>
    </location>
</feature>